<sequence>MAAQKLSDLLPIQESASSPHAYQVFGLTAGEQDPGKINAAVQATVARLRGIKAATDPTLWKRAAGLVQAARVTLADPAKKAELDARFGIIPVDPQPSPTQPSPTQPASVQPVPAQPDSRQPKSSPSPKSDPLAGMLPPVNPMAPVMPAASPSPSAPHPFPIPGGAQTPNPLGGVPSSAPVHPSGFGDVGGPSPSQMPVSPVVATQGSPRPVIRRAKVVKTRRSSLIGNLVMATVLLGMITLIGSLAYFLFWGPGTLAISSQGGALTISTQPQGAASSSGVSTPRPIDDGQRRSAKLPRRFDPVMGGMRDDVPTTSNATSVPPPDLMLDQPIMVGGNAAMTPATPPPPAMMGTPTADDAMATVETGLGEPVNGEPSMQMPMDNTAMSPPPIETSDADVATADAAIEKVGEVIRSHQWDQMKSVAEATLSLPMNADQKLLAEGLYQLADLASYYQGGIQRGVADLQVGNDFEVRDDFRVVIVEKGDDFLVVRYNAKNRTFKFDEFPFPLAAKLAAFSIAEGPTRQAAMVIYQTIAPISNEGYRDEAIEVLGRLDGQVEDADTKLMQDAIRYLYPGA</sequence>
<keyword evidence="2" id="KW-1133">Transmembrane helix</keyword>
<feature type="compositionally biased region" description="Polar residues" evidence="1">
    <location>
        <begin position="268"/>
        <end position="281"/>
    </location>
</feature>
<keyword evidence="4" id="KW-1185">Reference proteome</keyword>
<accession>A0A517N3V0</accession>
<evidence type="ECO:0000256" key="2">
    <source>
        <dbReference type="SAM" id="Phobius"/>
    </source>
</evidence>
<proteinExistence type="predicted"/>
<dbReference type="AlphaFoldDB" id="A0A517N3V0"/>
<feature type="compositionally biased region" description="Pro residues" evidence="1">
    <location>
        <begin position="93"/>
        <end position="104"/>
    </location>
</feature>
<feature type="region of interest" description="Disordered" evidence="1">
    <location>
        <begin position="268"/>
        <end position="324"/>
    </location>
</feature>
<dbReference type="Proteomes" id="UP000318538">
    <property type="component" value="Chromosome"/>
</dbReference>
<evidence type="ECO:0000256" key="1">
    <source>
        <dbReference type="SAM" id="MobiDB-lite"/>
    </source>
</evidence>
<feature type="region of interest" description="Disordered" evidence="1">
    <location>
        <begin position="89"/>
        <end position="173"/>
    </location>
</feature>
<evidence type="ECO:0000313" key="3">
    <source>
        <dbReference type="EMBL" id="QDT01819.1"/>
    </source>
</evidence>
<dbReference type="KEGG" id="rlc:K227x_01870"/>
<dbReference type="RefSeq" id="WP_145167633.1">
    <property type="nucleotide sequence ID" value="NZ_CP036525.1"/>
</dbReference>
<keyword evidence="2" id="KW-0472">Membrane</keyword>
<dbReference type="EMBL" id="CP036525">
    <property type="protein sequence ID" value="QDT01819.1"/>
    <property type="molecule type" value="Genomic_DNA"/>
</dbReference>
<feature type="compositionally biased region" description="Low complexity" evidence="1">
    <location>
        <begin position="142"/>
        <end position="152"/>
    </location>
</feature>
<dbReference type="OrthoDB" id="244068at2"/>
<name>A0A517N3V0_9BACT</name>
<organism evidence="3 4">
    <name type="scientific">Rubripirellula lacrimiformis</name>
    <dbReference type="NCBI Taxonomy" id="1930273"/>
    <lineage>
        <taxon>Bacteria</taxon>
        <taxon>Pseudomonadati</taxon>
        <taxon>Planctomycetota</taxon>
        <taxon>Planctomycetia</taxon>
        <taxon>Pirellulales</taxon>
        <taxon>Pirellulaceae</taxon>
        <taxon>Rubripirellula</taxon>
    </lineage>
</organism>
<feature type="transmembrane region" description="Helical" evidence="2">
    <location>
        <begin position="229"/>
        <end position="251"/>
    </location>
</feature>
<evidence type="ECO:0000313" key="4">
    <source>
        <dbReference type="Proteomes" id="UP000318538"/>
    </source>
</evidence>
<gene>
    <name evidence="3" type="ORF">K227x_01870</name>
</gene>
<reference evidence="3 4" key="1">
    <citation type="submission" date="2019-02" db="EMBL/GenBank/DDBJ databases">
        <title>Deep-cultivation of Planctomycetes and their phenomic and genomic characterization uncovers novel biology.</title>
        <authorList>
            <person name="Wiegand S."/>
            <person name="Jogler M."/>
            <person name="Boedeker C."/>
            <person name="Pinto D."/>
            <person name="Vollmers J."/>
            <person name="Rivas-Marin E."/>
            <person name="Kohn T."/>
            <person name="Peeters S.H."/>
            <person name="Heuer A."/>
            <person name="Rast P."/>
            <person name="Oberbeckmann S."/>
            <person name="Bunk B."/>
            <person name="Jeske O."/>
            <person name="Meyerdierks A."/>
            <person name="Storesund J.E."/>
            <person name="Kallscheuer N."/>
            <person name="Luecker S."/>
            <person name="Lage O.M."/>
            <person name="Pohl T."/>
            <person name="Merkel B.J."/>
            <person name="Hornburger P."/>
            <person name="Mueller R.-W."/>
            <person name="Bruemmer F."/>
            <person name="Labrenz M."/>
            <person name="Spormann A.M."/>
            <person name="Op den Camp H."/>
            <person name="Overmann J."/>
            <person name="Amann R."/>
            <person name="Jetten M.S.M."/>
            <person name="Mascher T."/>
            <person name="Medema M.H."/>
            <person name="Devos D.P."/>
            <person name="Kaster A.-K."/>
            <person name="Ovreas L."/>
            <person name="Rohde M."/>
            <person name="Galperin M.Y."/>
            <person name="Jogler C."/>
        </authorList>
    </citation>
    <scope>NUCLEOTIDE SEQUENCE [LARGE SCALE GENOMIC DNA]</scope>
    <source>
        <strain evidence="3 4">K22_7</strain>
    </source>
</reference>
<protein>
    <recommendedName>
        <fullName evidence="5">DnaJ domain protein</fullName>
    </recommendedName>
</protein>
<feature type="compositionally biased region" description="Low complexity" evidence="1">
    <location>
        <begin position="105"/>
        <end position="131"/>
    </location>
</feature>
<evidence type="ECO:0008006" key="5">
    <source>
        <dbReference type="Google" id="ProtNLM"/>
    </source>
</evidence>
<keyword evidence="2" id="KW-0812">Transmembrane</keyword>